<feature type="signal peptide" evidence="1">
    <location>
        <begin position="1"/>
        <end position="20"/>
    </location>
</feature>
<feature type="chain" id="PRO_5018137592" description="GOLD domain-containing protein" evidence="1">
    <location>
        <begin position="21"/>
        <end position="132"/>
    </location>
</feature>
<dbReference type="RefSeq" id="WP_125013183.1">
    <property type="nucleotide sequence ID" value="NZ_RQVR01000012.1"/>
</dbReference>
<organism evidence="2 3">
    <name type="scientific">Flavobacterium macacae</name>
    <dbReference type="NCBI Taxonomy" id="2488993"/>
    <lineage>
        <taxon>Bacteria</taxon>
        <taxon>Pseudomonadati</taxon>
        <taxon>Bacteroidota</taxon>
        <taxon>Flavobacteriia</taxon>
        <taxon>Flavobacteriales</taxon>
        <taxon>Flavobacteriaceae</taxon>
        <taxon>Flavobacterium</taxon>
    </lineage>
</organism>
<dbReference type="OrthoDB" id="660065at2"/>
<keyword evidence="1" id="KW-0732">Signal</keyword>
<dbReference type="PROSITE" id="PS51257">
    <property type="entry name" value="PROKAR_LIPOPROTEIN"/>
    <property type="match status" value="1"/>
</dbReference>
<evidence type="ECO:0000313" key="3">
    <source>
        <dbReference type="Proteomes" id="UP000271937"/>
    </source>
</evidence>
<keyword evidence="3" id="KW-1185">Reference proteome</keyword>
<protein>
    <recommendedName>
        <fullName evidence="4">GOLD domain-containing protein</fullName>
    </recommendedName>
</protein>
<evidence type="ECO:0008006" key="4">
    <source>
        <dbReference type="Google" id="ProtNLM"/>
    </source>
</evidence>
<reference evidence="2 3" key="1">
    <citation type="submission" date="2018-11" db="EMBL/GenBank/DDBJ databases">
        <title>Flavobacterium sp. nov., YIM 102600 draft genome.</title>
        <authorList>
            <person name="Li G."/>
            <person name="Jiang Y."/>
        </authorList>
    </citation>
    <scope>NUCLEOTIDE SEQUENCE [LARGE SCALE GENOMIC DNA]</scope>
    <source>
        <strain evidence="2 3">YIM 102600</strain>
    </source>
</reference>
<evidence type="ECO:0000313" key="2">
    <source>
        <dbReference type="EMBL" id="RRJ90228.1"/>
    </source>
</evidence>
<comment type="caution">
    <text evidence="2">The sequence shown here is derived from an EMBL/GenBank/DDBJ whole genome shotgun (WGS) entry which is preliminary data.</text>
</comment>
<dbReference type="EMBL" id="RQVR01000012">
    <property type="protein sequence ID" value="RRJ90228.1"/>
    <property type="molecule type" value="Genomic_DNA"/>
</dbReference>
<dbReference type="AlphaFoldDB" id="A0A3P3W718"/>
<gene>
    <name evidence="2" type="ORF">EG849_11255</name>
</gene>
<name>A0A3P3W718_9FLAO</name>
<proteinExistence type="predicted"/>
<accession>A0A3P3W718</accession>
<evidence type="ECO:0000256" key="1">
    <source>
        <dbReference type="SAM" id="SignalP"/>
    </source>
</evidence>
<sequence length="132" mass="14455">MKNFALKTFALVLFVSTLFACSSDDESETIITKNELVTAVTGPDTAAINEDVTFQVSFDVENSCGNFHQYLETISGNTKTIQVQTKYRGTNCGATASTKTEPYTFRLNTAGTYVFKFKSSATAFITKTVVIE</sequence>
<dbReference type="Proteomes" id="UP000271937">
    <property type="component" value="Unassembled WGS sequence"/>
</dbReference>